<keyword evidence="2" id="KW-1185">Reference proteome</keyword>
<accession>A0ABD2MHZ8</accession>
<dbReference type="EMBL" id="JABFTP020000001">
    <property type="protein sequence ID" value="KAL3265965.1"/>
    <property type="molecule type" value="Genomic_DNA"/>
</dbReference>
<comment type="caution">
    <text evidence="1">The sequence shown here is derived from an EMBL/GenBank/DDBJ whole genome shotgun (WGS) entry which is preliminary data.</text>
</comment>
<gene>
    <name evidence="1" type="ORF">HHI36_010152</name>
</gene>
<proteinExistence type="predicted"/>
<dbReference type="AlphaFoldDB" id="A0ABD2MHZ8"/>
<name>A0ABD2MHZ8_9CUCU</name>
<evidence type="ECO:0000313" key="1">
    <source>
        <dbReference type="EMBL" id="KAL3265965.1"/>
    </source>
</evidence>
<protein>
    <recommendedName>
        <fullName evidence="3">Reverse transcriptase</fullName>
    </recommendedName>
</protein>
<dbReference type="Proteomes" id="UP001516400">
    <property type="component" value="Unassembled WGS sequence"/>
</dbReference>
<evidence type="ECO:0008006" key="3">
    <source>
        <dbReference type="Google" id="ProtNLM"/>
    </source>
</evidence>
<reference evidence="1 2" key="1">
    <citation type="journal article" date="2021" name="BMC Biol.">
        <title>Horizontally acquired antibacterial genes associated with adaptive radiation of ladybird beetles.</title>
        <authorList>
            <person name="Li H.S."/>
            <person name="Tang X.F."/>
            <person name="Huang Y.H."/>
            <person name="Xu Z.Y."/>
            <person name="Chen M.L."/>
            <person name="Du X.Y."/>
            <person name="Qiu B.Y."/>
            <person name="Chen P.T."/>
            <person name="Zhang W."/>
            <person name="Slipinski A."/>
            <person name="Escalona H.E."/>
            <person name="Waterhouse R.M."/>
            <person name="Zwick A."/>
            <person name="Pang H."/>
        </authorList>
    </citation>
    <scope>NUCLEOTIDE SEQUENCE [LARGE SCALE GENOMIC DNA]</scope>
    <source>
        <strain evidence="1">SYSU2018</strain>
    </source>
</reference>
<organism evidence="1 2">
    <name type="scientific">Cryptolaemus montrouzieri</name>
    <dbReference type="NCBI Taxonomy" id="559131"/>
    <lineage>
        <taxon>Eukaryota</taxon>
        <taxon>Metazoa</taxon>
        <taxon>Ecdysozoa</taxon>
        <taxon>Arthropoda</taxon>
        <taxon>Hexapoda</taxon>
        <taxon>Insecta</taxon>
        <taxon>Pterygota</taxon>
        <taxon>Neoptera</taxon>
        <taxon>Endopterygota</taxon>
        <taxon>Coleoptera</taxon>
        <taxon>Polyphaga</taxon>
        <taxon>Cucujiformia</taxon>
        <taxon>Coccinelloidea</taxon>
        <taxon>Coccinellidae</taxon>
        <taxon>Scymninae</taxon>
        <taxon>Scymnini</taxon>
        <taxon>Cryptolaemus</taxon>
    </lineage>
</organism>
<sequence length="115" mass="13420">MDQIVMHLIHIFRSFLALGYVPESWKSVRVVFIPKPGQIAHKIAKDFRPINLTSFLLKTLERLVEIYLRKNTLVARPLHVSQHAYDQGRSVDSALQFVVGYIEKEYRGSFRQHTL</sequence>
<evidence type="ECO:0000313" key="2">
    <source>
        <dbReference type="Proteomes" id="UP001516400"/>
    </source>
</evidence>